<dbReference type="Proteomes" id="UP001190700">
    <property type="component" value="Unassembled WGS sequence"/>
</dbReference>
<gene>
    <name evidence="1" type="ORF">CYMTET_34656</name>
</gene>
<dbReference type="EMBL" id="LGRX02021887">
    <property type="protein sequence ID" value="KAK3256208.1"/>
    <property type="molecule type" value="Genomic_DNA"/>
</dbReference>
<proteinExistence type="predicted"/>
<evidence type="ECO:0000313" key="1">
    <source>
        <dbReference type="EMBL" id="KAK3256208.1"/>
    </source>
</evidence>
<dbReference type="AlphaFoldDB" id="A0AAE0FAQ9"/>
<organism evidence="1 2">
    <name type="scientific">Cymbomonas tetramitiformis</name>
    <dbReference type="NCBI Taxonomy" id="36881"/>
    <lineage>
        <taxon>Eukaryota</taxon>
        <taxon>Viridiplantae</taxon>
        <taxon>Chlorophyta</taxon>
        <taxon>Pyramimonadophyceae</taxon>
        <taxon>Pyramimonadales</taxon>
        <taxon>Pyramimonadaceae</taxon>
        <taxon>Cymbomonas</taxon>
    </lineage>
</organism>
<sequence>MYFALQGDVTEWRRGNAATLFEAETLEQVQNKVTARFKGHGNLVGCFNPVHLVAYMTDPYLSPSAEELPEILAEDLESSLDSVFGKFTTDIQQLASLKAVFRRFTTREGGFANVVRNCKTELQATLNKQFTAEQPAKGLVHELMVKLGARQNVLTWWKSNAKLAQDPLFVEIMLRLHSCCPHACSVERVNKAHKLIHTTVRSRLGNSVVRMLLYSYVNMRLLKRDADPFVPMIESAIMEEDGSLPEGNIDIEAADAEGGDLLDEEEHLEDQMMHDLQEEFIGIPDLNLPPP</sequence>
<name>A0AAE0FAQ9_9CHLO</name>
<reference evidence="1 2" key="1">
    <citation type="journal article" date="2015" name="Genome Biol. Evol.">
        <title>Comparative Genomics of a Bacterivorous Green Alga Reveals Evolutionary Causalities and Consequences of Phago-Mixotrophic Mode of Nutrition.</title>
        <authorList>
            <person name="Burns J.A."/>
            <person name="Paasch A."/>
            <person name="Narechania A."/>
            <person name="Kim E."/>
        </authorList>
    </citation>
    <scope>NUCLEOTIDE SEQUENCE [LARGE SCALE GENOMIC DNA]</scope>
    <source>
        <strain evidence="1 2">PLY_AMNH</strain>
    </source>
</reference>
<accession>A0AAE0FAQ9</accession>
<keyword evidence="2" id="KW-1185">Reference proteome</keyword>
<evidence type="ECO:0000313" key="2">
    <source>
        <dbReference type="Proteomes" id="UP001190700"/>
    </source>
</evidence>
<comment type="caution">
    <text evidence="1">The sequence shown here is derived from an EMBL/GenBank/DDBJ whole genome shotgun (WGS) entry which is preliminary data.</text>
</comment>
<protein>
    <submittedName>
        <fullName evidence="1">Uncharacterized protein</fullName>
    </submittedName>
</protein>